<organism evidence="2 3">
    <name type="scientific">Dellaglioa algida DSM 15638</name>
    <dbReference type="NCBI Taxonomy" id="1423719"/>
    <lineage>
        <taxon>Bacteria</taxon>
        <taxon>Bacillati</taxon>
        <taxon>Bacillota</taxon>
        <taxon>Bacilli</taxon>
        <taxon>Lactobacillales</taxon>
        <taxon>Lactobacillaceae</taxon>
        <taxon>Dellaglioa</taxon>
    </lineage>
</organism>
<dbReference type="STRING" id="1423719.FC66_GL001208"/>
<dbReference type="Pfam" id="PF00814">
    <property type="entry name" value="TsaD"/>
    <property type="match status" value="1"/>
</dbReference>
<dbReference type="OrthoDB" id="9784166at2"/>
<dbReference type="PANTHER" id="PTHR11735">
    <property type="entry name" value="TRNA N6-ADENOSINE THREONYLCARBAMOYLTRANSFERASE"/>
    <property type="match status" value="1"/>
</dbReference>
<feature type="domain" description="Gcp-like" evidence="1">
    <location>
        <begin position="29"/>
        <end position="158"/>
    </location>
</feature>
<dbReference type="GO" id="GO:0002949">
    <property type="term" value="P:tRNA threonylcarbamoyladenosine modification"/>
    <property type="evidence" value="ECO:0007669"/>
    <property type="project" value="InterPro"/>
</dbReference>
<keyword evidence="3" id="KW-1185">Reference proteome</keyword>
<dbReference type="Proteomes" id="UP000051450">
    <property type="component" value="Unassembled WGS sequence"/>
</dbReference>
<comment type="caution">
    <text evidence="2">The sequence shown here is derived from an EMBL/GenBank/DDBJ whole genome shotgun (WGS) entry which is preliminary data.</text>
</comment>
<dbReference type="Gene3D" id="3.30.420.40">
    <property type="match status" value="2"/>
</dbReference>
<dbReference type="InterPro" id="IPR043129">
    <property type="entry name" value="ATPase_NBD"/>
</dbReference>
<dbReference type="EMBL" id="AZDI01000005">
    <property type="protein sequence ID" value="KRK45749.1"/>
    <property type="molecule type" value="Genomic_DNA"/>
</dbReference>
<dbReference type="InterPro" id="IPR000905">
    <property type="entry name" value="Gcp-like_dom"/>
</dbReference>
<evidence type="ECO:0000313" key="3">
    <source>
        <dbReference type="Proteomes" id="UP000051450"/>
    </source>
</evidence>
<dbReference type="SUPFAM" id="SSF53067">
    <property type="entry name" value="Actin-like ATPase domain"/>
    <property type="match status" value="2"/>
</dbReference>
<dbReference type="CDD" id="cd24032">
    <property type="entry name" value="ASKHA_NBD_TsaB"/>
    <property type="match status" value="1"/>
</dbReference>
<accession>A0A0R1HH05</accession>
<evidence type="ECO:0000259" key="1">
    <source>
        <dbReference type="Pfam" id="PF00814"/>
    </source>
</evidence>
<protein>
    <submittedName>
        <fullName evidence="2">Glycoprotein endopeptidase</fullName>
    </submittedName>
</protein>
<dbReference type="GO" id="GO:0005829">
    <property type="term" value="C:cytosol"/>
    <property type="evidence" value="ECO:0007669"/>
    <property type="project" value="TreeGrafter"/>
</dbReference>
<reference evidence="2 3" key="1">
    <citation type="journal article" date="2015" name="Genome Announc.">
        <title>Expanding the biotechnology potential of lactobacilli through comparative genomics of 213 strains and associated genera.</title>
        <authorList>
            <person name="Sun Z."/>
            <person name="Harris H.M."/>
            <person name="McCann A."/>
            <person name="Guo C."/>
            <person name="Argimon S."/>
            <person name="Zhang W."/>
            <person name="Yang X."/>
            <person name="Jeffery I.B."/>
            <person name="Cooney J.C."/>
            <person name="Kagawa T.F."/>
            <person name="Liu W."/>
            <person name="Song Y."/>
            <person name="Salvetti E."/>
            <person name="Wrobel A."/>
            <person name="Rasinkangas P."/>
            <person name="Parkhill J."/>
            <person name="Rea M.C."/>
            <person name="O'Sullivan O."/>
            <person name="Ritari J."/>
            <person name="Douillard F.P."/>
            <person name="Paul Ross R."/>
            <person name="Yang R."/>
            <person name="Briner A.E."/>
            <person name="Felis G.E."/>
            <person name="de Vos W.M."/>
            <person name="Barrangou R."/>
            <person name="Klaenhammer T.R."/>
            <person name="Caufield P.W."/>
            <person name="Cui Y."/>
            <person name="Zhang H."/>
            <person name="O'Toole P.W."/>
        </authorList>
    </citation>
    <scope>NUCLEOTIDE SEQUENCE [LARGE SCALE GENOMIC DNA]</scope>
    <source>
        <strain evidence="2 3">DSM 15638</strain>
    </source>
</reference>
<sequence>MKILAIDTSNIPLSVAVLEDKTLLATMTTNIKKNHSITLMPAIADVMKLAGVKPAELDRIIVAQGPGSFTGLRIGVATAKTLAFALDCELVGVSSLELLAAGISDDKTDIVPLFDARRNHVFSGLYRNSNELINELPDQHRDLVAWLTELKERNQSQIFVGTDVDLFKPQIIDILGEQAYFPAPFLNVPQAFILGLIGKDKEPVEQETFIPNYLRLTQAESQWLETHSDKDHNTYVEKI</sequence>
<proteinExistence type="predicted"/>
<dbReference type="RefSeq" id="WP_057974264.1">
    <property type="nucleotide sequence ID" value="NZ_AZDI01000005.1"/>
</dbReference>
<dbReference type="InterPro" id="IPR022496">
    <property type="entry name" value="T6A_TsaB"/>
</dbReference>
<dbReference type="AlphaFoldDB" id="A0A0R1HH05"/>
<gene>
    <name evidence="2" type="ORF">FC66_GL001208</name>
</gene>
<dbReference type="PATRIC" id="fig|1423719.4.peg.1229"/>
<dbReference type="NCBIfam" id="TIGR03725">
    <property type="entry name" value="T6A_YeaZ"/>
    <property type="match status" value="1"/>
</dbReference>
<dbReference type="PANTHER" id="PTHR11735:SF11">
    <property type="entry name" value="TRNA THREONYLCARBAMOYLADENOSINE BIOSYNTHESIS PROTEIN TSAB"/>
    <property type="match status" value="1"/>
</dbReference>
<name>A0A0R1HH05_9LACO</name>
<evidence type="ECO:0000313" key="2">
    <source>
        <dbReference type="EMBL" id="KRK45749.1"/>
    </source>
</evidence>